<dbReference type="GO" id="GO:0009252">
    <property type="term" value="P:peptidoglycan biosynthetic process"/>
    <property type="evidence" value="ECO:0007669"/>
    <property type="project" value="UniProtKB-UniRule"/>
</dbReference>
<evidence type="ECO:0000259" key="12">
    <source>
        <dbReference type="Pfam" id="PF01225"/>
    </source>
</evidence>
<dbReference type="InterPro" id="IPR051046">
    <property type="entry name" value="MurCDEF_CellWall_CoF430Synth"/>
</dbReference>
<evidence type="ECO:0000256" key="11">
    <source>
        <dbReference type="RuleBase" id="RU004136"/>
    </source>
</evidence>
<dbReference type="GO" id="GO:0005737">
    <property type="term" value="C:cytoplasm"/>
    <property type="evidence" value="ECO:0007669"/>
    <property type="project" value="UniProtKB-SubCell"/>
</dbReference>
<keyword evidence="8 10" id="KW-0131">Cell cycle</keyword>
<keyword evidence="16" id="KW-1185">Reference proteome</keyword>
<keyword evidence="6 10" id="KW-0133">Cell shape</keyword>
<comment type="caution">
    <text evidence="15">The sequence shown here is derived from an EMBL/GenBank/DDBJ whole genome shotgun (WGS) entry which is preliminary data.</text>
</comment>
<feature type="binding site" evidence="10">
    <location>
        <begin position="97"/>
        <end position="103"/>
    </location>
    <ligand>
        <name>ATP</name>
        <dbReference type="ChEBI" id="CHEBI:30616"/>
    </ligand>
</feature>
<dbReference type="InterPro" id="IPR035911">
    <property type="entry name" value="MurE/MurF_N"/>
</dbReference>
<dbReference type="Gene3D" id="3.40.1390.10">
    <property type="entry name" value="MurE/MurF, N-terminal domain"/>
    <property type="match status" value="1"/>
</dbReference>
<evidence type="ECO:0000256" key="8">
    <source>
        <dbReference type="ARBA" id="ARBA00023306"/>
    </source>
</evidence>
<dbReference type="HAMAP" id="MF_02019">
    <property type="entry name" value="MurF"/>
    <property type="match status" value="1"/>
</dbReference>
<dbReference type="Gene3D" id="3.90.190.20">
    <property type="entry name" value="Mur ligase, C-terminal domain"/>
    <property type="match status" value="1"/>
</dbReference>
<keyword evidence="2 10" id="KW-0436">Ligase</keyword>
<dbReference type="InterPro" id="IPR004101">
    <property type="entry name" value="Mur_ligase_C"/>
</dbReference>
<comment type="function">
    <text evidence="10 11">Involved in cell wall formation. Catalyzes the final step in the synthesis of UDP-N-acetylmuramoyl-pentapeptide, the precursor of murein.</text>
</comment>
<feature type="domain" description="Mur ligase central" evidence="14">
    <location>
        <begin position="95"/>
        <end position="279"/>
    </location>
</feature>
<dbReference type="Pfam" id="PF08245">
    <property type="entry name" value="Mur_ligase_M"/>
    <property type="match status" value="1"/>
</dbReference>
<feature type="domain" description="Mur ligase N-terminal catalytic" evidence="12">
    <location>
        <begin position="14"/>
        <end position="79"/>
    </location>
</feature>
<dbReference type="InterPro" id="IPR036565">
    <property type="entry name" value="Mur-like_cat_sf"/>
</dbReference>
<evidence type="ECO:0000256" key="4">
    <source>
        <dbReference type="ARBA" id="ARBA00022741"/>
    </source>
</evidence>
<dbReference type="Pfam" id="PF02875">
    <property type="entry name" value="Mur_ligase_C"/>
    <property type="match status" value="1"/>
</dbReference>
<evidence type="ECO:0000259" key="14">
    <source>
        <dbReference type="Pfam" id="PF08245"/>
    </source>
</evidence>
<dbReference type="InterPro" id="IPR000713">
    <property type="entry name" value="Mur_ligase_N"/>
</dbReference>
<keyword evidence="1 10" id="KW-0963">Cytoplasm</keyword>
<dbReference type="InterPro" id="IPR013221">
    <property type="entry name" value="Mur_ligase_cen"/>
</dbReference>
<dbReference type="GO" id="GO:0008360">
    <property type="term" value="P:regulation of cell shape"/>
    <property type="evidence" value="ECO:0007669"/>
    <property type="project" value="UniProtKB-KW"/>
</dbReference>
<comment type="subcellular location">
    <subcellularLocation>
        <location evidence="10 11">Cytoplasm</location>
    </subcellularLocation>
</comment>
<dbReference type="Pfam" id="PF01225">
    <property type="entry name" value="Mur_ligase"/>
    <property type="match status" value="1"/>
</dbReference>
<keyword evidence="7 10" id="KW-0573">Peptidoglycan synthesis</keyword>
<evidence type="ECO:0000313" key="16">
    <source>
        <dbReference type="Proteomes" id="UP001209229"/>
    </source>
</evidence>
<dbReference type="EC" id="6.3.2.10" evidence="10 11"/>
<evidence type="ECO:0000256" key="5">
    <source>
        <dbReference type="ARBA" id="ARBA00022840"/>
    </source>
</evidence>
<evidence type="ECO:0000256" key="1">
    <source>
        <dbReference type="ARBA" id="ARBA00022490"/>
    </source>
</evidence>
<evidence type="ECO:0000256" key="10">
    <source>
        <dbReference type="HAMAP-Rule" id="MF_02019"/>
    </source>
</evidence>
<name>A0AAE3SFW4_9BACT</name>
<comment type="similarity">
    <text evidence="10">Belongs to the MurCDEF family. MurF subfamily.</text>
</comment>
<evidence type="ECO:0000256" key="6">
    <source>
        <dbReference type="ARBA" id="ARBA00022960"/>
    </source>
</evidence>
<reference evidence="15" key="1">
    <citation type="submission" date="2022-10" db="EMBL/GenBank/DDBJ databases">
        <authorList>
            <person name="Yu W.X."/>
        </authorList>
    </citation>
    <scope>NUCLEOTIDE SEQUENCE</scope>
    <source>
        <strain evidence="15">AAT</strain>
    </source>
</reference>
<dbReference type="PANTHER" id="PTHR43024">
    <property type="entry name" value="UDP-N-ACETYLMURAMOYL-TRIPEPTIDE--D-ALANYL-D-ALANINE LIGASE"/>
    <property type="match status" value="1"/>
</dbReference>
<keyword evidence="3 10" id="KW-0132">Cell division</keyword>
<dbReference type="GO" id="GO:0051301">
    <property type="term" value="P:cell division"/>
    <property type="evidence" value="ECO:0007669"/>
    <property type="project" value="UniProtKB-KW"/>
</dbReference>
<protein>
    <recommendedName>
        <fullName evidence="10 11">UDP-N-acetylmuramoyl-tripeptide--D-alanyl-D-alanine ligase</fullName>
        <ecNumber evidence="10 11">6.3.2.10</ecNumber>
    </recommendedName>
    <alternativeName>
        <fullName evidence="10">D-alanyl-D-alanine-adding enzyme</fullName>
    </alternativeName>
</protein>
<dbReference type="Gene3D" id="3.40.1190.10">
    <property type="entry name" value="Mur-like, catalytic domain"/>
    <property type="match status" value="1"/>
</dbReference>
<dbReference type="NCBIfam" id="TIGR01143">
    <property type="entry name" value="murF"/>
    <property type="match status" value="1"/>
</dbReference>
<keyword evidence="9 10" id="KW-0961">Cell wall biogenesis/degradation</keyword>
<proteinExistence type="inferred from homology"/>
<dbReference type="GO" id="GO:0071555">
    <property type="term" value="P:cell wall organization"/>
    <property type="evidence" value="ECO:0007669"/>
    <property type="project" value="UniProtKB-KW"/>
</dbReference>
<accession>A0AAE3SFW4</accession>
<dbReference type="PANTHER" id="PTHR43024:SF1">
    <property type="entry name" value="UDP-N-ACETYLMURAMOYL-TRIPEPTIDE--D-ALANYL-D-ALANINE LIGASE"/>
    <property type="match status" value="1"/>
</dbReference>
<dbReference type="InterPro" id="IPR005863">
    <property type="entry name" value="UDP-N-AcMur_synth"/>
</dbReference>
<dbReference type="EMBL" id="JAPDPJ010000031">
    <property type="protein sequence ID" value="MCW3787502.1"/>
    <property type="molecule type" value="Genomic_DNA"/>
</dbReference>
<evidence type="ECO:0000313" key="15">
    <source>
        <dbReference type="EMBL" id="MCW3787502.1"/>
    </source>
</evidence>
<keyword evidence="4 10" id="KW-0547">Nucleotide-binding</keyword>
<dbReference type="RefSeq" id="WP_301191067.1">
    <property type="nucleotide sequence ID" value="NZ_JAPDPJ010000031.1"/>
</dbReference>
<dbReference type="SUPFAM" id="SSF53623">
    <property type="entry name" value="MurD-like peptide ligases, catalytic domain"/>
    <property type="match status" value="1"/>
</dbReference>
<dbReference type="SUPFAM" id="SSF63418">
    <property type="entry name" value="MurE/MurF N-terminal domain"/>
    <property type="match status" value="1"/>
</dbReference>
<organism evidence="15 16">
    <name type="scientific">Plebeiibacterium sediminum</name>
    <dbReference type="NCBI Taxonomy" id="2992112"/>
    <lineage>
        <taxon>Bacteria</taxon>
        <taxon>Pseudomonadati</taxon>
        <taxon>Bacteroidota</taxon>
        <taxon>Bacteroidia</taxon>
        <taxon>Marinilabiliales</taxon>
        <taxon>Marinilabiliaceae</taxon>
        <taxon>Plebeiibacterium</taxon>
    </lineage>
</organism>
<dbReference type="Proteomes" id="UP001209229">
    <property type="component" value="Unassembled WGS sequence"/>
</dbReference>
<sequence length="429" mass="47622">MHISDIYSLFLNSTGVCTDTRSISKNSLFFALKGANFNGNTFARQAIEQGASYAIVDEIEGDKSDKIIVVDDVLKTLQKLAHYHRKQLNIPILGITGTNGKTTTKELIKAVLETTHKVFATQGNLNNHIGVPLTLLSMDENTEIGIVEMGANHPGEIEFLCNIADPDYGIITNVGKAHLEGFGSFDGVKRTKSELYRHIEAKRGGLFVNSDNLHLKEMLKTGATLYTYGRESFNKVVLCELFQSDFLAFACSINCSELEINTNLVGNYNVENVLAAITIGSFFKVTRGNIAKALANYKPTNNRSQLEITSKNKVLFDAYNANPSSMEVALRNFISMAGDKKVVILGEMKELGEDSVKEHKKLVNFLHHKQLKVILVGESYKELIDGTPFTYLANVDELSEFLTQKPLLKSFILVKGSRSNRLEKIKELL</sequence>
<evidence type="ECO:0000256" key="9">
    <source>
        <dbReference type="ARBA" id="ARBA00023316"/>
    </source>
</evidence>
<evidence type="ECO:0000259" key="13">
    <source>
        <dbReference type="Pfam" id="PF02875"/>
    </source>
</evidence>
<feature type="domain" description="Mur ligase C-terminal" evidence="13">
    <location>
        <begin position="308"/>
        <end position="417"/>
    </location>
</feature>
<dbReference type="GO" id="GO:0047480">
    <property type="term" value="F:UDP-N-acetylmuramoyl-tripeptide-D-alanyl-D-alanine ligase activity"/>
    <property type="evidence" value="ECO:0007669"/>
    <property type="project" value="UniProtKB-UniRule"/>
</dbReference>
<dbReference type="AlphaFoldDB" id="A0AAE3SFW4"/>
<dbReference type="InterPro" id="IPR036615">
    <property type="entry name" value="Mur_ligase_C_dom_sf"/>
</dbReference>
<evidence type="ECO:0000256" key="3">
    <source>
        <dbReference type="ARBA" id="ARBA00022618"/>
    </source>
</evidence>
<gene>
    <name evidence="10" type="primary">murF</name>
    <name evidence="15" type="ORF">OM075_13595</name>
</gene>
<evidence type="ECO:0000256" key="2">
    <source>
        <dbReference type="ARBA" id="ARBA00022598"/>
    </source>
</evidence>
<comment type="catalytic activity">
    <reaction evidence="10 11">
        <text>D-alanyl-D-alanine + UDP-N-acetyl-alpha-D-muramoyl-L-alanyl-gamma-D-glutamyl-meso-2,6-diaminopimelate + ATP = UDP-N-acetyl-alpha-D-muramoyl-L-alanyl-gamma-D-glutamyl-meso-2,6-diaminopimeloyl-D-alanyl-D-alanine + ADP + phosphate + H(+)</text>
        <dbReference type="Rhea" id="RHEA:28374"/>
        <dbReference type="ChEBI" id="CHEBI:15378"/>
        <dbReference type="ChEBI" id="CHEBI:30616"/>
        <dbReference type="ChEBI" id="CHEBI:43474"/>
        <dbReference type="ChEBI" id="CHEBI:57822"/>
        <dbReference type="ChEBI" id="CHEBI:61386"/>
        <dbReference type="ChEBI" id="CHEBI:83905"/>
        <dbReference type="ChEBI" id="CHEBI:456216"/>
        <dbReference type="EC" id="6.3.2.10"/>
    </reaction>
</comment>
<dbReference type="GO" id="GO:0005524">
    <property type="term" value="F:ATP binding"/>
    <property type="evidence" value="ECO:0007669"/>
    <property type="project" value="UniProtKB-UniRule"/>
</dbReference>
<keyword evidence="5 10" id="KW-0067">ATP-binding</keyword>
<comment type="pathway">
    <text evidence="10 11">Cell wall biogenesis; peptidoglycan biosynthesis.</text>
</comment>
<evidence type="ECO:0000256" key="7">
    <source>
        <dbReference type="ARBA" id="ARBA00022984"/>
    </source>
</evidence>
<dbReference type="SUPFAM" id="SSF53244">
    <property type="entry name" value="MurD-like peptide ligases, peptide-binding domain"/>
    <property type="match status" value="1"/>
</dbReference>